<evidence type="ECO:0000313" key="2">
    <source>
        <dbReference type="EMBL" id="SFO65513.1"/>
    </source>
</evidence>
<sequence length="70" mass="8009">MGNVINLRQARKAKARTEKEKKAEANRALFGQTKAQKTKQRFETDKLERHLDGHKREALGDASQMDDKGE</sequence>
<dbReference type="Proteomes" id="UP000199236">
    <property type="component" value="Unassembled WGS sequence"/>
</dbReference>
<organism evidence="2 3">
    <name type="scientific">Cohaesibacter marisflavi</name>
    <dbReference type="NCBI Taxonomy" id="655353"/>
    <lineage>
        <taxon>Bacteria</taxon>
        <taxon>Pseudomonadati</taxon>
        <taxon>Pseudomonadota</taxon>
        <taxon>Alphaproteobacteria</taxon>
        <taxon>Hyphomicrobiales</taxon>
        <taxon>Cohaesibacteraceae</taxon>
    </lineage>
</organism>
<reference evidence="2 3" key="1">
    <citation type="submission" date="2016-10" db="EMBL/GenBank/DDBJ databases">
        <authorList>
            <person name="de Groot N.N."/>
        </authorList>
    </citation>
    <scope>NUCLEOTIDE SEQUENCE [LARGE SCALE GENOMIC DNA]</scope>
    <source>
        <strain evidence="2 3">CGMCC 1.9157</strain>
    </source>
</reference>
<keyword evidence="3" id="KW-1185">Reference proteome</keyword>
<feature type="compositionally biased region" description="Basic and acidic residues" evidence="1">
    <location>
        <begin position="15"/>
        <end position="25"/>
    </location>
</feature>
<proteinExistence type="predicted"/>
<evidence type="ECO:0000313" key="3">
    <source>
        <dbReference type="Proteomes" id="UP000199236"/>
    </source>
</evidence>
<protein>
    <submittedName>
        <fullName evidence="2">Uncharacterized protein</fullName>
    </submittedName>
</protein>
<dbReference type="AlphaFoldDB" id="A0A1I5IYQ0"/>
<feature type="compositionally biased region" description="Basic and acidic residues" evidence="1">
    <location>
        <begin position="40"/>
        <end position="70"/>
    </location>
</feature>
<accession>A0A1I5IYQ0</accession>
<dbReference type="RefSeq" id="WP_090074252.1">
    <property type="nucleotide sequence ID" value="NZ_FOVR01000010.1"/>
</dbReference>
<dbReference type="EMBL" id="FOVR01000010">
    <property type="protein sequence ID" value="SFO65513.1"/>
    <property type="molecule type" value="Genomic_DNA"/>
</dbReference>
<evidence type="ECO:0000256" key="1">
    <source>
        <dbReference type="SAM" id="MobiDB-lite"/>
    </source>
</evidence>
<gene>
    <name evidence="2" type="ORF">SAMN04488056_11069</name>
</gene>
<dbReference type="Pfam" id="PF13770">
    <property type="entry name" value="DUF4169"/>
    <property type="match status" value="1"/>
</dbReference>
<dbReference type="OrthoDB" id="7173889at2"/>
<feature type="region of interest" description="Disordered" evidence="1">
    <location>
        <begin position="1"/>
        <end position="70"/>
    </location>
</feature>
<dbReference type="InterPro" id="IPR025227">
    <property type="entry name" value="DUF4169"/>
</dbReference>
<dbReference type="STRING" id="655353.SAMN04488056_11069"/>
<name>A0A1I5IYQ0_9HYPH</name>